<dbReference type="SMART" id="SM00535">
    <property type="entry name" value="RIBOc"/>
    <property type="match status" value="2"/>
</dbReference>
<sequence length="1687" mass="192743">MEGEESDAVEHFKPRPYQAQLEEIAVENNTIIYLPTGSGKTFIAICLIKRFRHALKKPWGQGGKRTFFLVNTVPLVTQQKKVIEELCAVEGVGAYSGESGVDYWDKDKWDAELAQHQVIVMTSQILSDMLMHQYIRIEDINLLIFDECHHAVVDHPMRLVMKHFEVCPKENQPRVLGLTATLLNANVKTHKVEDTLHELEITFHAKIATVDELGKVLNYSTNPNEMVQTYSRTQPTEVSALVIRKLMVLHGLIAKIELPSSHSKHNIQLKNSQKNITGDPQKAVKAVKNMISSMIMFIEDFGLYGGALAILAYIIIFERLKRKTTTKEEEMLYKIAITHSVDARAILLKAMDDKTGYEKIVKYSSEKVLLTLNVLKEYSPKVLETPGVTLKVNKSRKPLSAIIFTQQRFTAKILYNLLKDVIDTNPAEYDFLKHDFIVGFNVNPYNNTREEYYLKKASQQALLKFRNSDLNCLIATSVIEEGIDIPQCILVLRYDPPLEYRSYIQSKGRARSSESSYVILIEKSQQNNFMKSYEQFQHTEQIIQRILIGSSDDRNEPTSSAIDQQLYKDEDVEPFITPNGSRLSSVSAISLLNRYCSVLPHDQFTVIIPIWIQERVFDNNGVERRLVTIVMPIACPIKEEIKGLPRYNLKAAKRSAALNACIKLYEAGELDPLTLLPVRYTAVDFDDTDVKSCFANWRDDDVGDADSNLPYPGTKARVRKHRIQFPRLLNSVPEDVYYLHIIKSTTAFQEPKDSREKALYNLLQRKEGYGLLTQQPLPRLCEFPMFMTVGEVATSIDVNYAVIKLNQKLFEIVKGFHYFLFEQVLAIAKKFLVFEGKVNCMYVVPVKDDNGYDIDWNVMTTYTEIAPVQPTSYEERLFINVTPENYKDCVVTPWYRVQPDRYIVSNVLEYMTPQSQFDSDSYLTFADYYADKYKLEVIGEKTQPLLEVRNISSRMNCLLPRAATINALTDKQRKLVSASQGDDKTSRGFAEVFVAEFCVKYDYPGVLWYKAIMLPSIIHRVFMLLVAHELLTEIAEKTKFGTPIRKKSTDWLPVKGSILIATNSLLAQVEEPTPINSVDRINNAVDDDNSRRPNVLSIKDSLYRLQQKKLSKEYPWDERMEPIDIERNLSSVSVMDVECYDEFVSAPLIASPRSNYNVRSPQSVYTHSAAISAPPAKYNDQIKLLKASATGKGPELRDILAALTTIKSHDTFNLERVETLGDSFLKFASSLYLYHKFPKLNEGQLTNIKCRLISNRNLYYAGERFNLGGRMKIDQFSPRNDFMLPGFFAPKEVEDFIAEKQIRPIFLIGVQFPHSEVLDGNLSRESMDMVRDRYTDCDGAAEIEPRDRAQNAMQLYVHSQAVPDKSVADCVEALIGTYLLSGGLIGAIKVIEWMRIIPPQDDFAEYLHLRVPTAITDKKATEQDIDFLLRHCRDDVEKILNYKFNDPSFLLEALSHPSYIRNRLTRSYERMEFLGDAILDFLITSHIFEHCGELKPGEMTDLRSALVNNVTFASYVVKLGLHKFLCSELNPTLDTAIMTFVEHQIQRDHEIVEDVLYMMDEEECSLAEYIEVPKVLSDIFEALVGAIYLDCGGDLQVVWSVVYRIMCKEIHDFSCRIPQQPVKILYEKIHACPTFRKPEVIDPDIPKIRIGVTITKNDWQHTVYGIGRNKAQAKRAAAKMALKVLGL</sequence>
<evidence type="ECO:0000256" key="16">
    <source>
        <dbReference type="PROSITE-ProRule" id="PRU00657"/>
    </source>
</evidence>
<dbReference type="FunFam" id="3.40.50.300:FF:000628">
    <property type="entry name" value="Endoribonuclease Dicer"/>
    <property type="match status" value="1"/>
</dbReference>
<dbReference type="SMART" id="SM00490">
    <property type="entry name" value="HELICc"/>
    <property type="match status" value="1"/>
</dbReference>
<evidence type="ECO:0000256" key="12">
    <source>
        <dbReference type="ARBA" id="ARBA00022884"/>
    </source>
</evidence>
<evidence type="ECO:0000256" key="11">
    <source>
        <dbReference type="ARBA" id="ARBA00022842"/>
    </source>
</evidence>
<dbReference type="GO" id="GO:0006309">
    <property type="term" value="P:apoptotic DNA fragmentation"/>
    <property type="evidence" value="ECO:0007669"/>
    <property type="project" value="TreeGrafter"/>
</dbReference>
<dbReference type="SUPFAM" id="SSF54768">
    <property type="entry name" value="dsRNA-binding domain-like"/>
    <property type="match status" value="1"/>
</dbReference>
<feature type="domain" description="PAZ" evidence="20">
    <location>
        <begin position="870"/>
        <end position="967"/>
    </location>
</feature>
<proteinExistence type="inferred from homology"/>
<protein>
    <recommendedName>
        <fullName evidence="26">Dicer-2</fullName>
    </recommendedName>
</protein>
<accession>A0A2W1BBL1</accession>
<keyword evidence="14" id="KW-0464">Manganese</keyword>
<comment type="cofactor">
    <cofactor evidence="2">
        <name>Mg(2+)</name>
        <dbReference type="ChEBI" id="CHEBI:18420"/>
    </cofactor>
</comment>
<dbReference type="Gene3D" id="3.30.160.380">
    <property type="entry name" value="Dicer dimerisation domain"/>
    <property type="match status" value="1"/>
</dbReference>
<evidence type="ECO:0000256" key="5">
    <source>
        <dbReference type="ARBA" id="ARBA00022737"/>
    </source>
</evidence>
<dbReference type="CDD" id="cd00593">
    <property type="entry name" value="RIBOc"/>
    <property type="match status" value="2"/>
</dbReference>
<dbReference type="InterPro" id="IPR044441">
    <property type="entry name" value="DICER_DSRM"/>
</dbReference>
<evidence type="ECO:0000256" key="1">
    <source>
        <dbReference type="ARBA" id="ARBA00001936"/>
    </source>
</evidence>
<dbReference type="SUPFAM" id="SSF69065">
    <property type="entry name" value="RNase III domain-like"/>
    <property type="match status" value="2"/>
</dbReference>
<evidence type="ECO:0000256" key="15">
    <source>
        <dbReference type="ARBA" id="ARBA00035116"/>
    </source>
</evidence>
<dbReference type="SUPFAM" id="SSF52540">
    <property type="entry name" value="P-loop containing nucleoside triphosphate hydrolases"/>
    <property type="match status" value="1"/>
</dbReference>
<feature type="domain" description="Dicer dsRNA-binding fold" evidence="23">
    <location>
        <begin position="588"/>
        <end position="684"/>
    </location>
</feature>
<evidence type="ECO:0000256" key="13">
    <source>
        <dbReference type="ARBA" id="ARBA00023158"/>
    </source>
</evidence>
<feature type="transmembrane region" description="Helical" evidence="17">
    <location>
        <begin position="295"/>
        <end position="316"/>
    </location>
</feature>
<keyword evidence="13" id="KW-0943">RNA-mediated gene silencing</keyword>
<dbReference type="Pfam" id="PF02170">
    <property type="entry name" value="PAZ"/>
    <property type="match status" value="1"/>
</dbReference>
<dbReference type="GO" id="GO:0005634">
    <property type="term" value="C:nucleus"/>
    <property type="evidence" value="ECO:0007669"/>
    <property type="project" value="TreeGrafter"/>
</dbReference>
<dbReference type="InterPro" id="IPR036085">
    <property type="entry name" value="PAZ_dom_sf"/>
</dbReference>
<dbReference type="Proteomes" id="UP000249218">
    <property type="component" value="Unassembled WGS sequence"/>
</dbReference>
<evidence type="ECO:0000256" key="4">
    <source>
        <dbReference type="ARBA" id="ARBA00022723"/>
    </source>
</evidence>
<organism evidence="24 25">
    <name type="scientific">Helicoverpa armigera</name>
    <name type="common">Cotton bollworm</name>
    <name type="synonym">Heliothis armigera</name>
    <dbReference type="NCBI Taxonomy" id="29058"/>
    <lineage>
        <taxon>Eukaryota</taxon>
        <taxon>Metazoa</taxon>
        <taxon>Ecdysozoa</taxon>
        <taxon>Arthropoda</taxon>
        <taxon>Hexapoda</taxon>
        <taxon>Insecta</taxon>
        <taxon>Pterygota</taxon>
        <taxon>Neoptera</taxon>
        <taxon>Endopterygota</taxon>
        <taxon>Lepidoptera</taxon>
        <taxon>Glossata</taxon>
        <taxon>Ditrysia</taxon>
        <taxon>Noctuoidea</taxon>
        <taxon>Noctuidae</taxon>
        <taxon>Heliothinae</taxon>
        <taxon>Helicoverpa</taxon>
    </lineage>
</organism>
<feature type="domain" description="Helicase ATP-binding" evidence="21">
    <location>
        <begin position="21"/>
        <end position="200"/>
    </location>
</feature>
<evidence type="ECO:0000256" key="8">
    <source>
        <dbReference type="ARBA" id="ARBA00022801"/>
    </source>
</evidence>
<keyword evidence="25" id="KW-1185">Reference proteome</keyword>
<dbReference type="Pfam" id="PF00271">
    <property type="entry name" value="Helicase_C"/>
    <property type="match status" value="1"/>
</dbReference>
<dbReference type="GO" id="GO:0004386">
    <property type="term" value="F:helicase activity"/>
    <property type="evidence" value="ECO:0007669"/>
    <property type="project" value="UniProtKB-KW"/>
</dbReference>
<evidence type="ECO:0000313" key="25">
    <source>
        <dbReference type="Proteomes" id="UP000249218"/>
    </source>
</evidence>
<keyword evidence="11" id="KW-0460">Magnesium</keyword>
<dbReference type="PROSITE" id="PS51192">
    <property type="entry name" value="HELICASE_ATP_BIND_1"/>
    <property type="match status" value="1"/>
</dbReference>
<evidence type="ECO:0000256" key="3">
    <source>
        <dbReference type="ARBA" id="ARBA00022722"/>
    </source>
</evidence>
<evidence type="ECO:0000256" key="2">
    <source>
        <dbReference type="ARBA" id="ARBA00001946"/>
    </source>
</evidence>
<dbReference type="PROSITE" id="PS50142">
    <property type="entry name" value="RNASE_3_2"/>
    <property type="match status" value="2"/>
</dbReference>
<comment type="similarity">
    <text evidence="15 16">Belongs to the helicase family. Dicer subfamily.</text>
</comment>
<dbReference type="SMART" id="SM00487">
    <property type="entry name" value="DEXDc"/>
    <property type="match status" value="1"/>
</dbReference>
<dbReference type="InterPro" id="IPR001650">
    <property type="entry name" value="Helicase_C-like"/>
</dbReference>
<keyword evidence="17" id="KW-0812">Transmembrane</keyword>
<dbReference type="InterPro" id="IPR006935">
    <property type="entry name" value="Helicase/UvrB_N"/>
</dbReference>
<evidence type="ECO:0000259" key="18">
    <source>
        <dbReference type="PROSITE" id="PS50137"/>
    </source>
</evidence>
<dbReference type="Gene3D" id="3.40.50.300">
    <property type="entry name" value="P-loop containing nucleotide triphosphate hydrolases"/>
    <property type="match status" value="2"/>
</dbReference>
<dbReference type="SMART" id="SM00949">
    <property type="entry name" value="PAZ"/>
    <property type="match status" value="1"/>
</dbReference>
<feature type="domain" description="DRBM" evidence="18">
    <location>
        <begin position="1665"/>
        <end position="1687"/>
    </location>
</feature>
<dbReference type="FunFam" id="1.10.1520.10:FF:000004">
    <property type="entry name" value="Endoribonuclease dicer-like 1"/>
    <property type="match status" value="1"/>
</dbReference>
<keyword evidence="17" id="KW-1133">Transmembrane helix</keyword>
<dbReference type="EMBL" id="KZ150192">
    <property type="protein sequence ID" value="PZC72388.1"/>
    <property type="molecule type" value="Genomic_DNA"/>
</dbReference>
<dbReference type="PROSITE" id="PS51194">
    <property type="entry name" value="HELICASE_CTER"/>
    <property type="match status" value="1"/>
</dbReference>
<dbReference type="PANTHER" id="PTHR14950">
    <property type="entry name" value="DICER-RELATED"/>
    <property type="match status" value="1"/>
</dbReference>
<dbReference type="InterPro" id="IPR005034">
    <property type="entry name" value="Dicer_dimerisation"/>
</dbReference>
<dbReference type="Pfam" id="PF00636">
    <property type="entry name" value="Ribonuclease_3"/>
    <property type="match status" value="2"/>
</dbReference>
<dbReference type="InterPro" id="IPR048512">
    <property type="entry name" value="Dicer_platform"/>
</dbReference>
<dbReference type="Pfam" id="PF04851">
    <property type="entry name" value="ResIII"/>
    <property type="match status" value="1"/>
</dbReference>
<dbReference type="GO" id="GO:0031054">
    <property type="term" value="P:pre-miRNA processing"/>
    <property type="evidence" value="ECO:0007669"/>
    <property type="project" value="InterPro"/>
</dbReference>
<dbReference type="InterPro" id="IPR014001">
    <property type="entry name" value="Helicase_ATP-bd"/>
</dbReference>
<dbReference type="PROSITE" id="PS51327">
    <property type="entry name" value="DICER_DSRBF"/>
    <property type="match status" value="1"/>
</dbReference>
<dbReference type="InterPro" id="IPR003100">
    <property type="entry name" value="PAZ_dom"/>
</dbReference>
<dbReference type="GO" id="GO:0004525">
    <property type="term" value="F:ribonuclease III activity"/>
    <property type="evidence" value="ECO:0007669"/>
    <property type="project" value="InterPro"/>
</dbReference>
<dbReference type="Pfam" id="PF20932">
    <property type="entry name" value="Dicer_dsRBD"/>
    <property type="match status" value="1"/>
</dbReference>
<feature type="domain" description="Helicase C-terminal" evidence="22">
    <location>
        <begin position="387"/>
        <end position="548"/>
    </location>
</feature>
<dbReference type="InterPro" id="IPR014720">
    <property type="entry name" value="dsRBD_dom"/>
</dbReference>
<evidence type="ECO:0000259" key="21">
    <source>
        <dbReference type="PROSITE" id="PS51192"/>
    </source>
</evidence>
<dbReference type="SUPFAM" id="SSF101690">
    <property type="entry name" value="PAZ domain"/>
    <property type="match status" value="1"/>
</dbReference>
<evidence type="ECO:0000259" key="22">
    <source>
        <dbReference type="PROSITE" id="PS51194"/>
    </source>
</evidence>
<dbReference type="GO" id="GO:0003723">
    <property type="term" value="F:RNA binding"/>
    <property type="evidence" value="ECO:0007669"/>
    <property type="project" value="UniProtKB-UniRule"/>
</dbReference>
<dbReference type="GO" id="GO:0070578">
    <property type="term" value="C:RISC-loading complex"/>
    <property type="evidence" value="ECO:0007669"/>
    <property type="project" value="TreeGrafter"/>
</dbReference>
<dbReference type="PANTHER" id="PTHR14950:SF36">
    <property type="entry name" value="ENDORIBONUCLEASE DCR-2"/>
    <property type="match status" value="1"/>
</dbReference>
<keyword evidence="9" id="KW-0347">Helicase</keyword>
<keyword evidence="12 16" id="KW-0694">RNA-binding</keyword>
<evidence type="ECO:0000256" key="7">
    <source>
        <dbReference type="ARBA" id="ARBA00022759"/>
    </source>
</evidence>
<keyword evidence="4" id="KW-0479">Metal-binding</keyword>
<feature type="domain" description="RNase III" evidence="19">
    <location>
        <begin position="1433"/>
        <end position="1592"/>
    </location>
</feature>
<keyword evidence="5" id="KW-0677">Repeat</keyword>
<dbReference type="Gene3D" id="1.10.1520.10">
    <property type="entry name" value="Ribonuclease III domain"/>
    <property type="match status" value="2"/>
</dbReference>
<dbReference type="OrthoDB" id="416741at2759"/>
<dbReference type="GO" id="GO:0004530">
    <property type="term" value="F:deoxyribonuclease I activity"/>
    <property type="evidence" value="ECO:0007669"/>
    <property type="project" value="TreeGrafter"/>
</dbReference>
<dbReference type="InterPro" id="IPR027417">
    <property type="entry name" value="P-loop_NTPase"/>
</dbReference>
<dbReference type="InterPro" id="IPR038248">
    <property type="entry name" value="Dicer_dimer_sf"/>
</dbReference>
<keyword evidence="3" id="KW-0540">Nuclease</keyword>
<evidence type="ECO:0000256" key="14">
    <source>
        <dbReference type="ARBA" id="ARBA00023211"/>
    </source>
</evidence>
<gene>
    <name evidence="24" type="primary">HaOG211262</name>
    <name evidence="24" type="ORF">B5X24_HaOG211262</name>
</gene>
<dbReference type="PROSITE" id="PS00517">
    <property type="entry name" value="RNASE_3_1"/>
    <property type="match status" value="1"/>
</dbReference>
<feature type="domain" description="RNase III" evidence="19">
    <location>
        <begin position="1202"/>
        <end position="1383"/>
    </location>
</feature>
<dbReference type="GO" id="GO:0046872">
    <property type="term" value="F:metal ion binding"/>
    <property type="evidence" value="ECO:0007669"/>
    <property type="project" value="UniProtKB-KW"/>
</dbReference>
<keyword evidence="6" id="KW-0547">Nucleotide-binding</keyword>
<dbReference type="GO" id="GO:0003677">
    <property type="term" value="F:DNA binding"/>
    <property type="evidence" value="ECO:0007669"/>
    <property type="project" value="InterPro"/>
</dbReference>
<evidence type="ECO:0000259" key="23">
    <source>
        <dbReference type="PROSITE" id="PS51327"/>
    </source>
</evidence>
<dbReference type="GO" id="GO:0005524">
    <property type="term" value="F:ATP binding"/>
    <property type="evidence" value="ECO:0007669"/>
    <property type="project" value="UniProtKB-KW"/>
</dbReference>
<evidence type="ECO:0000256" key="10">
    <source>
        <dbReference type="ARBA" id="ARBA00022840"/>
    </source>
</evidence>
<dbReference type="CDD" id="cd18034">
    <property type="entry name" value="DEXHc_dicer"/>
    <property type="match status" value="1"/>
</dbReference>
<dbReference type="Gene3D" id="3.30.160.20">
    <property type="match status" value="1"/>
</dbReference>
<dbReference type="InterPro" id="IPR036389">
    <property type="entry name" value="RNase_III_sf"/>
</dbReference>
<dbReference type="PROSITE" id="PS50821">
    <property type="entry name" value="PAZ"/>
    <property type="match status" value="1"/>
</dbReference>
<dbReference type="InterPro" id="IPR048513">
    <property type="entry name" value="Dicer_PBD"/>
</dbReference>
<keyword evidence="8" id="KW-0378">Hydrolase</keyword>
<name>A0A2W1BBL1_HELAM</name>
<evidence type="ECO:0000259" key="19">
    <source>
        <dbReference type="PROSITE" id="PS50142"/>
    </source>
</evidence>
<dbReference type="GO" id="GO:0030422">
    <property type="term" value="P:siRNA processing"/>
    <property type="evidence" value="ECO:0007669"/>
    <property type="project" value="InterPro"/>
</dbReference>
<comment type="cofactor">
    <cofactor evidence="1">
        <name>Mn(2+)</name>
        <dbReference type="ChEBI" id="CHEBI:29035"/>
    </cofactor>
</comment>
<dbReference type="PROSITE" id="PS50137">
    <property type="entry name" value="DS_RBD"/>
    <property type="match status" value="1"/>
</dbReference>
<evidence type="ECO:0000256" key="6">
    <source>
        <dbReference type="ARBA" id="ARBA00022741"/>
    </source>
</evidence>
<dbReference type="InterPro" id="IPR000999">
    <property type="entry name" value="RNase_III_dom"/>
</dbReference>
<dbReference type="GO" id="GO:0005737">
    <property type="term" value="C:cytoplasm"/>
    <property type="evidence" value="ECO:0007669"/>
    <property type="project" value="TreeGrafter"/>
</dbReference>
<evidence type="ECO:0000256" key="17">
    <source>
        <dbReference type="SAM" id="Phobius"/>
    </source>
</evidence>
<evidence type="ECO:0000256" key="9">
    <source>
        <dbReference type="ARBA" id="ARBA00022806"/>
    </source>
</evidence>
<dbReference type="Pfam" id="PF03368">
    <property type="entry name" value="Dicer_dimer"/>
    <property type="match status" value="1"/>
</dbReference>
<keyword evidence="7" id="KW-0255">Endonuclease</keyword>
<dbReference type="Gene3D" id="2.170.260.10">
    <property type="entry name" value="paz domain"/>
    <property type="match status" value="1"/>
</dbReference>
<dbReference type="Pfam" id="PF20931">
    <property type="entry name" value="Dicer_platform"/>
    <property type="match status" value="1"/>
</dbReference>
<evidence type="ECO:0008006" key="26">
    <source>
        <dbReference type="Google" id="ProtNLM"/>
    </source>
</evidence>
<dbReference type="CDD" id="cd15903">
    <property type="entry name" value="Dicer_PBD"/>
    <property type="match status" value="1"/>
</dbReference>
<keyword evidence="17" id="KW-0472">Membrane</keyword>
<reference evidence="24 25" key="1">
    <citation type="journal article" date="2017" name="BMC Biol.">
        <title>Genomic innovations, transcriptional plasticity and gene loss underlying the evolution and divergence of two highly polyphagous and invasive Helicoverpa pest species.</title>
        <authorList>
            <person name="Pearce S.L."/>
            <person name="Clarke D.F."/>
            <person name="East P.D."/>
            <person name="Elfekih S."/>
            <person name="Gordon K.H."/>
            <person name="Jermiin L.S."/>
            <person name="McGaughran A."/>
            <person name="Oakeshott J.G."/>
            <person name="Papanikolaou A."/>
            <person name="Perera O.P."/>
            <person name="Rane R.V."/>
            <person name="Richards S."/>
            <person name="Tay W.T."/>
            <person name="Walsh T.K."/>
            <person name="Anderson A."/>
            <person name="Anderson C.J."/>
            <person name="Asgari S."/>
            <person name="Board P.G."/>
            <person name="Bretschneider A."/>
            <person name="Campbell P.M."/>
            <person name="Chertemps T."/>
            <person name="Christeller J.T."/>
            <person name="Coppin C.W."/>
            <person name="Downes S.J."/>
            <person name="Duan G."/>
            <person name="Farnsworth C.A."/>
            <person name="Good R.T."/>
            <person name="Han L.B."/>
            <person name="Han Y.C."/>
            <person name="Hatje K."/>
            <person name="Horne I."/>
            <person name="Huang Y.P."/>
            <person name="Hughes D.S."/>
            <person name="Jacquin-Joly E."/>
            <person name="James W."/>
            <person name="Jhangiani S."/>
            <person name="Kollmar M."/>
            <person name="Kuwar S.S."/>
            <person name="Li S."/>
            <person name="Liu N.Y."/>
            <person name="Maibeche M.T."/>
            <person name="Miller J.R."/>
            <person name="Montagne N."/>
            <person name="Perry T."/>
            <person name="Qu J."/>
            <person name="Song S.V."/>
            <person name="Sutton G.G."/>
            <person name="Vogel H."/>
            <person name="Walenz B.P."/>
            <person name="Xu W."/>
            <person name="Zhang H.J."/>
            <person name="Zou Z."/>
            <person name="Batterham P."/>
            <person name="Edwards O.R."/>
            <person name="Feyereisen R."/>
            <person name="Gibbs R.A."/>
            <person name="Heckel D.G."/>
            <person name="McGrath A."/>
            <person name="Robin C."/>
            <person name="Scherer S.E."/>
            <person name="Worley K.C."/>
            <person name="Wu Y.D."/>
        </authorList>
    </citation>
    <scope>NUCLEOTIDE SEQUENCE [LARGE SCALE GENOMIC DNA]</scope>
    <source>
        <strain evidence="24">Harm_GR_Male_#8</strain>
        <tissue evidence="24">Whole organism</tissue>
    </source>
</reference>
<keyword evidence="10" id="KW-0067">ATP-binding</keyword>
<evidence type="ECO:0000259" key="20">
    <source>
        <dbReference type="PROSITE" id="PS50821"/>
    </source>
</evidence>
<evidence type="ECO:0000313" key="24">
    <source>
        <dbReference type="EMBL" id="PZC72388.1"/>
    </source>
</evidence>